<reference evidence="1" key="1">
    <citation type="journal article" date="2015" name="PeerJ">
        <title>First genomic representation of candidate bacterial phylum KSB3 points to enhanced environmental sensing as a trigger of wastewater bulking.</title>
        <authorList>
            <person name="Sekiguchi Y."/>
            <person name="Ohashi A."/>
            <person name="Parks D.H."/>
            <person name="Yamauchi T."/>
            <person name="Tyson G.W."/>
            <person name="Hugenholtz P."/>
        </authorList>
    </citation>
    <scope>NUCLEOTIDE SEQUENCE [LARGE SCALE GENOMIC DNA]</scope>
</reference>
<name>A0A081BNM4_9BACT</name>
<proteinExistence type="predicted"/>
<dbReference type="InterPro" id="IPR058084">
    <property type="entry name" value="Slr1658-like"/>
</dbReference>
<dbReference type="STRING" id="1499966.U14_03236"/>
<dbReference type="AlphaFoldDB" id="A0A081BNM4"/>
<accession>A0A081BNM4</accession>
<keyword evidence="2" id="KW-1185">Reference proteome</keyword>
<evidence type="ECO:0000313" key="2">
    <source>
        <dbReference type="Proteomes" id="UP000030700"/>
    </source>
</evidence>
<dbReference type="Proteomes" id="UP000030700">
    <property type="component" value="Unassembled WGS sequence"/>
</dbReference>
<dbReference type="EMBL" id="DF820458">
    <property type="protein sequence ID" value="GAK51990.1"/>
    <property type="molecule type" value="Genomic_DNA"/>
</dbReference>
<gene>
    <name evidence="1" type="ORF">U14_03236</name>
</gene>
<dbReference type="NCBIfam" id="NF047703">
    <property type="entry name" value="slr1658_superfam"/>
    <property type="match status" value="1"/>
</dbReference>
<sequence>MSIVFGNFIDADDREEYLSLIFWGKNHSLQERWRNNGLSADFLADYWTTFFSGSNPVSVARQHEIRGTIAYIANELLENTMKFRDDGYDVCPVSFRMSLSKQALRFYVTNGLSHAASLRFQDYVRTVIANDPAELYLQQLEANACSRDNSISRLGLLTLLNDYHVELAWKFEEFDAISPLMTVTVMAVIRLPFEEERKTAHHKE</sequence>
<evidence type="ECO:0008006" key="3">
    <source>
        <dbReference type="Google" id="ProtNLM"/>
    </source>
</evidence>
<protein>
    <recommendedName>
        <fullName evidence="3">ATP-binding protein</fullName>
    </recommendedName>
</protein>
<organism evidence="1">
    <name type="scientific">Candidatus Moduliflexus flocculans</name>
    <dbReference type="NCBI Taxonomy" id="1499966"/>
    <lineage>
        <taxon>Bacteria</taxon>
        <taxon>Candidatus Moduliflexota</taxon>
        <taxon>Candidatus Moduliflexia</taxon>
        <taxon>Candidatus Moduliflexales</taxon>
        <taxon>Candidatus Moduliflexaceae</taxon>
    </lineage>
</organism>
<dbReference type="HOGENOM" id="CLU_100987_0_0_0"/>
<evidence type="ECO:0000313" key="1">
    <source>
        <dbReference type="EMBL" id="GAK51990.1"/>
    </source>
</evidence>